<feature type="signal peptide" evidence="1">
    <location>
        <begin position="1"/>
        <end position="25"/>
    </location>
</feature>
<dbReference type="InterPro" id="IPR036047">
    <property type="entry name" value="F-box-like_dom_sf"/>
</dbReference>
<dbReference type="Pfam" id="PF12937">
    <property type="entry name" value="F-box-like"/>
    <property type="match status" value="1"/>
</dbReference>
<proteinExistence type="predicted"/>
<dbReference type="CDD" id="cd09917">
    <property type="entry name" value="F-box_SF"/>
    <property type="match status" value="1"/>
</dbReference>
<keyword evidence="1" id="KW-0732">Signal</keyword>
<keyword evidence="4" id="KW-1185">Reference proteome</keyword>
<evidence type="ECO:0000313" key="3">
    <source>
        <dbReference type="EMBL" id="KAL0636335.1"/>
    </source>
</evidence>
<organism evidence="3 4">
    <name type="scientific">Discina gigas</name>
    <dbReference type="NCBI Taxonomy" id="1032678"/>
    <lineage>
        <taxon>Eukaryota</taxon>
        <taxon>Fungi</taxon>
        <taxon>Dikarya</taxon>
        <taxon>Ascomycota</taxon>
        <taxon>Pezizomycotina</taxon>
        <taxon>Pezizomycetes</taxon>
        <taxon>Pezizales</taxon>
        <taxon>Discinaceae</taxon>
        <taxon>Discina</taxon>
    </lineage>
</organism>
<protein>
    <recommendedName>
        <fullName evidence="2">F-box domain-containing protein</fullName>
    </recommendedName>
</protein>
<sequence>MSQALPLHLALILIPYLEPADIARAQQVCKAWCDVFTSETFLRTALRTHFPFSHEVRRRAITSSPSTTFTRVARRYTALRLGTPQQELRVPITRTRRDIYVWTFAENLLVYQSGHHPHAIFSLLYFDYAASPPRIRRGRITLVPRGETVVRVRVCRDILVVERTDEHVVGHGRTNFIVSAECYRLCCSGDAEVAATRVSVIETFEFAYIDYSHQILSDHSGTYYAAYSKSSGSESGVGVWEIATGKKVKRITPAMLEGLGGIMTELLVVREGAVHKVVMIGNDKRNNNARRWDRFPGEWGYLSNVHIFSIDGEEPEEEPSGFVGRVKNECPRNANLLTMSFKVPRLPGGLECADTDEEEEAALVLWELEDHTDRATAHYHSLSSATLSARREPDTRMEADKQYQIESQSAETGLRPSPFAVRTRDAMSFMMDFTGRNEGFEDTRLMVYHLRIQAFYPSPTNPRVMEMAWDSCLKDMGEPGKDVSRSNRYEKNIKRNIFSASRNVSYLNHYGMEVVGDERAVAFLELKEGGMDLVIVVWDSPFEGASPEQTMGGPWRS</sequence>
<feature type="chain" id="PRO_5045909620" description="F-box domain-containing protein" evidence="1">
    <location>
        <begin position="26"/>
        <end position="557"/>
    </location>
</feature>
<reference evidence="3 4" key="1">
    <citation type="submission" date="2024-02" db="EMBL/GenBank/DDBJ databases">
        <title>Discinaceae phylogenomics.</title>
        <authorList>
            <person name="Dirks A.C."/>
            <person name="James T.Y."/>
        </authorList>
    </citation>
    <scope>NUCLEOTIDE SEQUENCE [LARGE SCALE GENOMIC DNA]</scope>
    <source>
        <strain evidence="3 4">ACD0624</strain>
    </source>
</reference>
<dbReference type="Gene3D" id="1.20.1280.50">
    <property type="match status" value="1"/>
</dbReference>
<evidence type="ECO:0000256" key="1">
    <source>
        <dbReference type="SAM" id="SignalP"/>
    </source>
</evidence>
<dbReference type="Proteomes" id="UP001447188">
    <property type="component" value="Unassembled WGS sequence"/>
</dbReference>
<gene>
    <name evidence="3" type="ORF">Q9L58_004682</name>
</gene>
<dbReference type="EMBL" id="JBBBZM010000052">
    <property type="protein sequence ID" value="KAL0636335.1"/>
    <property type="molecule type" value="Genomic_DNA"/>
</dbReference>
<accession>A0ABR3GK81</accession>
<dbReference type="InterPro" id="IPR001810">
    <property type="entry name" value="F-box_dom"/>
</dbReference>
<evidence type="ECO:0000259" key="2">
    <source>
        <dbReference type="Pfam" id="PF12937"/>
    </source>
</evidence>
<comment type="caution">
    <text evidence="3">The sequence shown here is derived from an EMBL/GenBank/DDBJ whole genome shotgun (WGS) entry which is preliminary data.</text>
</comment>
<evidence type="ECO:0000313" key="4">
    <source>
        <dbReference type="Proteomes" id="UP001447188"/>
    </source>
</evidence>
<dbReference type="SUPFAM" id="SSF81383">
    <property type="entry name" value="F-box domain"/>
    <property type="match status" value="1"/>
</dbReference>
<name>A0ABR3GK81_9PEZI</name>
<feature type="domain" description="F-box" evidence="2">
    <location>
        <begin position="4"/>
        <end position="39"/>
    </location>
</feature>